<evidence type="ECO:0000256" key="4">
    <source>
        <dbReference type="ARBA" id="ARBA00022989"/>
    </source>
</evidence>
<dbReference type="GeneID" id="115819378"/>
<feature type="transmembrane region" description="Helical" evidence="12">
    <location>
        <begin position="193"/>
        <end position="215"/>
    </location>
</feature>
<evidence type="ECO:0000256" key="12">
    <source>
        <dbReference type="SAM" id="Phobius"/>
    </source>
</evidence>
<gene>
    <name evidence="15" type="primary">LOC115819378</name>
</gene>
<dbReference type="PANTHER" id="PTHR24249:SF381">
    <property type="entry name" value="TRACE AMINE ASSOCIATED RECEPTOR 19P-RELATED"/>
    <property type="match status" value="1"/>
</dbReference>
<dbReference type="InterPro" id="IPR000276">
    <property type="entry name" value="GPCR_Rhodpsn"/>
</dbReference>
<keyword evidence="14" id="KW-1185">Reference proteome</keyword>
<feature type="transmembrane region" description="Helical" evidence="12">
    <location>
        <begin position="103"/>
        <end position="125"/>
    </location>
</feature>
<name>A0A6J2W0F5_CHACN</name>
<dbReference type="RefSeq" id="XP_030638795.1">
    <property type="nucleotide sequence ID" value="XM_030782935.1"/>
</dbReference>
<dbReference type="InParanoid" id="A0A6J2W0F5"/>
<reference evidence="15" key="1">
    <citation type="submission" date="2025-08" db="UniProtKB">
        <authorList>
            <consortium name="RefSeq"/>
        </authorList>
    </citation>
    <scope>IDENTIFICATION</scope>
</reference>
<keyword evidence="2" id="KW-1003">Cell membrane</keyword>
<evidence type="ECO:0000256" key="11">
    <source>
        <dbReference type="RuleBase" id="RU000688"/>
    </source>
</evidence>
<keyword evidence="10 11" id="KW-0807">Transducer</keyword>
<keyword evidence="7" id="KW-1015">Disulfide bond</keyword>
<dbReference type="PRINTS" id="PR01830">
    <property type="entry name" value="TRACEAMINER"/>
</dbReference>
<evidence type="ECO:0000313" key="14">
    <source>
        <dbReference type="Proteomes" id="UP000504632"/>
    </source>
</evidence>
<dbReference type="Gene3D" id="1.20.1070.10">
    <property type="entry name" value="Rhodopsin 7-helix transmembrane proteins"/>
    <property type="match status" value="1"/>
</dbReference>
<dbReference type="SUPFAM" id="SSF81321">
    <property type="entry name" value="Family A G protein-coupled receptor-like"/>
    <property type="match status" value="1"/>
</dbReference>
<dbReference type="PROSITE" id="PS50262">
    <property type="entry name" value="G_PROTEIN_RECEP_F1_2"/>
    <property type="match status" value="1"/>
</dbReference>
<evidence type="ECO:0000256" key="6">
    <source>
        <dbReference type="ARBA" id="ARBA00023136"/>
    </source>
</evidence>
<accession>A0A6J2W0F5</accession>
<evidence type="ECO:0000256" key="7">
    <source>
        <dbReference type="ARBA" id="ARBA00023157"/>
    </source>
</evidence>
<dbReference type="PANTHER" id="PTHR24249">
    <property type="entry name" value="HISTAMINE RECEPTOR-RELATED G-PROTEIN COUPLED RECEPTOR"/>
    <property type="match status" value="1"/>
</dbReference>
<dbReference type="SMART" id="SM01381">
    <property type="entry name" value="7TM_GPCR_Srsx"/>
    <property type="match status" value="1"/>
</dbReference>
<feature type="transmembrane region" description="Helical" evidence="12">
    <location>
        <begin position="280"/>
        <end position="301"/>
    </location>
</feature>
<dbReference type="Proteomes" id="UP000504632">
    <property type="component" value="Chromosome 8"/>
</dbReference>
<sequence length="331" mass="37288">MDSLLNQSHYCIRNSSYSCSERSGSREVDVIFYTCAAVIILLTVCGNLLIIISVTYFKQLHTPANLSILSLAVSDFLVGFFVMPFHFIQFIETCWPFGLTLCNYFAFLSVQVPILSIQNVTLIAVDRCFALNNPFLYFKTVSLNVMLLCISILWIVSVLYTSAVFYTGGVVFDPSCLGKCFMNVSGDWPMADLILMFVLPCSIIIFLYVQVFVIVRKHATAIRKAKKLEITENTKHTDSLTSERKAAKALCSLVSVFLACIIPLYIYLLTATTSSTFYDGIDYFTTILFLNSSVNPIIYAFSYSWFKKTIKLILTCQIFNADSSLMNVHLN</sequence>
<organism evidence="14 15">
    <name type="scientific">Chanos chanos</name>
    <name type="common">Milkfish</name>
    <name type="synonym">Mugil chanos</name>
    <dbReference type="NCBI Taxonomy" id="29144"/>
    <lineage>
        <taxon>Eukaryota</taxon>
        <taxon>Metazoa</taxon>
        <taxon>Chordata</taxon>
        <taxon>Craniata</taxon>
        <taxon>Vertebrata</taxon>
        <taxon>Euteleostomi</taxon>
        <taxon>Actinopterygii</taxon>
        <taxon>Neopterygii</taxon>
        <taxon>Teleostei</taxon>
        <taxon>Ostariophysi</taxon>
        <taxon>Gonorynchiformes</taxon>
        <taxon>Chanidae</taxon>
        <taxon>Chanos</taxon>
    </lineage>
</organism>
<dbReference type="InterPro" id="IPR017452">
    <property type="entry name" value="GPCR_Rhodpsn_7TM"/>
</dbReference>
<keyword evidence="5 11" id="KW-0297">G-protein coupled receptor</keyword>
<dbReference type="Pfam" id="PF00001">
    <property type="entry name" value="7tm_1"/>
    <property type="match status" value="1"/>
</dbReference>
<dbReference type="InterPro" id="IPR050569">
    <property type="entry name" value="TAAR"/>
</dbReference>
<dbReference type="PROSITE" id="PS00237">
    <property type="entry name" value="G_PROTEIN_RECEP_F1_1"/>
    <property type="match status" value="1"/>
</dbReference>
<evidence type="ECO:0000256" key="10">
    <source>
        <dbReference type="ARBA" id="ARBA00023224"/>
    </source>
</evidence>
<evidence type="ECO:0000256" key="9">
    <source>
        <dbReference type="ARBA" id="ARBA00023180"/>
    </source>
</evidence>
<proteinExistence type="inferred from homology"/>
<keyword evidence="8 11" id="KW-0675">Receptor</keyword>
<dbReference type="GO" id="GO:0001594">
    <property type="term" value="F:trace-amine receptor activity"/>
    <property type="evidence" value="ECO:0007669"/>
    <property type="project" value="InterPro"/>
</dbReference>
<dbReference type="GO" id="GO:0005886">
    <property type="term" value="C:plasma membrane"/>
    <property type="evidence" value="ECO:0007669"/>
    <property type="project" value="UniProtKB-SubCell"/>
</dbReference>
<feature type="transmembrane region" description="Helical" evidence="12">
    <location>
        <begin position="69"/>
        <end position="91"/>
    </location>
</feature>
<evidence type="ECO:0000256" key="2">
    <source>
        <dbReference type="ARBA" id="ARBA00022475"/>
    </source>
</evidence>
<dbReference type="InterPro" id="IPR009132">
    <property type="entry name" value="TAAR_fam"/>
</dbReference>
<evidence type="ECO:0000313" key="15">
    <source>
        <dbReference type="RefSeq" id="XP_030638795.1"/>
    </source>
</evidence>
<feature type="domain" description="G-protein coupled receptors family 1 profile" evidence="13">
    <location>
        <begin position="46"/>
        <end position="299"/>
    </location>
</feature>
<evidence type="ECO:0000259" key="13">
    <source>
        <dbReference type="PROSITE" id="PS50262"/>
    </source>
</evidence>
<keyword evidence="9" id="KW-0325">Glycoprotein</keyword>
<evidence type="ECO:0000256" key="1">
    <source>
        <dbReference type="ARBA" id="ARBA00004651"/>
    </source>
</evidence>
<feature type="transmembrane region" description="Helical" evidence="12">
    <location>
        <begin position="145"/>
        <end position="166"/>
    </location>
</feature>
<comment type="similarity">
    <text evidence="11">Belongs to the G-protein coupled receptor 1 family.</text>
</comment>
<protein>
    <submittedName>
        <fullName evidence="15">Trace amine-associated receptor 8b-like</fullName>
    </submittedName>
</protein>
<feature type="transmembrane region" description="Helical" evidence="12">
    <location>
        <begin position="249"/>
        <end position="268"/>
    </location>
</feature>
<comment type="subcellular location">
    <subcellularLocation>
        <location evidence="1">Cell membrane</location>
        <topology evidence="1">Multi-pass membrane protein</topology>
    </subcellularLocation>
</comment>
<feature type="transmembrane region" description="Helical" evidence="12">
    <location>
        <begin position="30"/>
        <end position="57"/>
    </location>
</feature>
<dbReference type="AlphaFoldDB" id="A0A6J2W0F5"/>
<keyword evidence="3 11" id="KW-0812">Transmembrane</keyword>
<dbReference type="OrthoDB" id="10042731at2759"/>
<evidence type="ECO:0000256" key="5">
    <source>
        <dbReference type="ARBA" id="ARBA00023040"/>
    </source>
</evidence>
<keyword evidence="4 12" id="KW-1133">Transmembrane helix</keyword>
<keyword evidence="6 12" id="KW-0472">Membrane</keyword>
<evidence type="ECO:0000256" key="3">
    <source>
        <dbReference type="ARBA" id="ARBA00022692"/>
    </source>
</evidence>
<evidence type="ECO:0000256" key="8">
    <source>
        <dbReference type="ARBA" id="ARBA00023170"/>
    </source>
</evidence>
<dbReference type="PRINTS" id="PR00237">
    <property type="entry name" value="GPCRRHODOPSN"/>
</dbReference>